<sequence>MDGYPRFVPPTPSHSRSRSPSPTRKTIALLRNAIPPVKIEPESHIPDDGAIADAFERFMVTHKSAYIPESIGAQLGRLSLLRLETTAVGDVTFGSLDDSLLLGELDGIIFRAERCERFHQDENAWGSVIRSTLDLMIRLYEERRKRHRDFEIVDLRSQAIDTQFLPQTTDIVADFAKSFDKRIDFAIAFDIESERVKELQSITRHAGSNGSVTLSQMSDTYTQLLPLFCPIEVKRRGGNSEEAELQLAIWQASALRHRCIKYNEPLKTAQLTPYLGVPQISWTVVGHTWTPHLSWYTAEEGLILVPINGADLGTSNRISLLRLIAVFEEIFIWAKEDFWADYQQAVHGRINS</sequence>
<dbReference type="Pfam" id="PF20516">
    <property type="entry name" value="PDDEXK_12"/>
    <property type="match status" value="1"/>
</dbReference>
<evidence type="ECO:0000259" key="2">
    <source>
        <dbReference type="Pfam" id="PF20516"/>
    </source>
</evidence>
<evidence type="ECO:0000313" key="4">
    <source>
        <dbReference type="Proteomes" id="UP000308133"/>
    </source>
</evidence>
<evidence type="ECO:0000256" key="1">
    <source>
        <dbReference type="SAM" id="MobiDB-lite"/>
    </source>
</evidence>
<proteinExistence type="predicted"/>
<dbReference type="InterPro" id="IPR046797">
    <property type="entry name" value="PDDEXK_12"/>
</dbReference>
<dbReference type="Proteomes" id="UP000308133">
    <property type="component" value="Unassembled WGS sequence"/>
</dbReference>
<dbReference type="EMBL" id="PTQR01000033">
    <property type="protein sequence ID" value="TKX25036.1"/>
    <property type="molecule type" value="Genomic_DNA"/>
</dbReference>
<accession>A0A4U7B8A5</accession>
<comment type="caution">
    <text evidence="3">The sequence shown here is derived from an EMBL/GenBank/DDBJ whole genome shotgun (WGS) entry which is preliminary data.</text>
</comment>
<feature type="domain" description="PD-(D/E)XK nuclease-like" evidence="2">
    <location>
        <begin position="97"/>
        <end position="339"/>
    </location>
</feature>
<protein>
    <recommendedName>
        <fullName evidence="2">PD-(D/E)XK nuclease-like domain-containing protein</fullName>
    </recommendedName>
</protein>
<dbReference type="AlphaFoldDB" id="A0A4U7B8A5"/>
<gene>
    <name evidence="3" type="ORF">C1H76_2692</name>
</gene>
<evidence type="ECO:0000313" key="3">
    <source>
        <dbReference type="EMBL" id="TKX25036.1"/>
    </source>
</evidence>
<feature type="region of interest" description="Disordered" evidence="1">
    <location>
        <begin position="1"/>
        <end position="23"/>
    </location>
</feature>
<name>A0A4U7B8A5_9PEZI</name>
<organism evidence="3 4">
    <name type="scientific">Elsinoe australis</name>
    <dbReference type="NCBI Taxonomy" id="40998"/>
    <lineage>
        <taxon>Eukaryota</taxon>
        <taxon>Fungi</taxon>
        <taxon>Dikarya</taxon>
        <taxon>Ascomycota</taxon>
        <taxon>Pezizomycotina</taxon>
        <taxon>Dothideomycetes</taxon>
        <taxon>Dothideomycetidae</taxon>
        <taxon>Myriangiales</taxon>
        <taxon>Elsinoaceae</taxon>
        <taxon>Elsinoe</taxon>
    </lineage>
</organism>
<reference evidence="3 4" key="1">
    <citation type="submission" date="2018-02" db="EMBL/GenBank/DDBJ databases">
        <title>Draft genome sequences of Elsinoe sp., causing black scab on jojoba.</title>
        <authorList>
            <person name="Stodart B."/>
            <person name="Jeffress S."/>
            <person name="Ash G."/>
            <person name="Arun Chinnappa K."/>
        </authorList>
    </citation>
    <scope>NUCLEOTIDE SEQUENCE [LARGE SCALE GENOMIC DNA]</scope>
    <source>
        <strain evidence="3 4">Hillstone_2</strain>
    </source>
</reference>